<protein>
    <recommendedName>
        <fullName evidence="3">Excisionase family DNA binding protein</fullName>
    </recommendedName>
</protein>
<organism evidence="1 2">
    <name type="scientific">Umezawaea tangerina</name>
    <dbReference type="NCBI Taxonomy" id="84725"/>
    <lineage>
        <taxon>Bacteria</taxon>
        <taxon>Bacillati</taxon>
        <taxon>Actinomycetota</taxon>
        <taxon>Actinomycetes</taxon>
        <taxon>Pseudonocardiales</taxon>
        <taxon>Pseudonocardiaceae</taxon>
        <taxon>Umezawaea</taxon>
    </lineage>
</organism>
<comment type="caution">
    <text evidence="1">The sequence shown here is derived from an EMBL/GenBank/DDBJ whole genome shotgun (WGS) entry which is preliminary data.</text>
</comment>
<dbReference type="Proteomes" id="UP000239494">
    <property type="component" value="Unassembled WGS sequence"/>
</dbReference>
<reference evidence="1 2" key="1">
    <citation type="submission" date="2018-03" db="EMBL/GenBank/DDBJ databases">
        <title>Genomic Encyclopedia of Archaeal and Bacterial Type Strains, Phase II (KMG-II): from individual species to whole genera.</title>
        <authorList>
            <person name="Goeker M."/>
        </authorList>
    </citation>
    <scope>NUCLEOTIDE SEQUENCE [LARGE SCALE GENOMIC DNA]</scope>
    <source>
        <strain evidence="1 2">DSM 44720</strain>
    </source>
</reference>
<accession>A0A2T0TCA9</accession>
<evidence type="ECO:0000313" key="2">
    <source>
        <dbReference type="Proteomes" id="UP000239494"/>
    </source>
</evidence>
<evidence type="ECO:0000313" key="1">
    <source>
        <dbReference type="EMBL" id="PRY43291.1"/>
    </source>
</evidence>
<dbReference type="AlphaFoldDB" id="A0A2T0TCA9"/>
<gene>
    <name evidence="1" type="ORF">CLV43_10331</name>
</gene>
<evidence type="ECO:0008006" key="3">
    <source>
        <dbReference type="Google" id="ProtNLM"/>
    </source>
</evidence>
<dbReference type="EMBL" id="PVTF01000003">
    <property type="protein sequence ID" value="PRY43291.1"/>
    <property type="molecule type" value="Genomic_DNA"/>
</dbReference>
<name>A0A2T0TCA9_9PSEU</name>
<sequence length="73" mass="7826">MASMTRDEVLALPATVDLVTGGRALGMGETKTRELARAGQFPVRLLRVGNRYRVVTAELIALLGISEDLGRTA</sequence>
<proteinExistence type="predicted"/>
<keyword evidence="2" id="KW-1185">Reference proteome</keyword>